<name>A0A6A6C6D9_ZASCE</name>
<dbReference type="OrthoDB" id="2140489at2759"/>
<keyword evidence="2" id="KW-1185">Reference proteome</keyword>
<dbReference type="PANTHER" id="PTHR36986:SF1">
    <property type="entry name" value="UPF0643 PROTEIN PB2B2.08"/>
    <property type="match status" value="1"/>
</dbReference>
<evidence type="ECO:0000313" key="2">
    <source>
        <dbReference type="Proteomes" id="UP000799537"/>
    </source>
</evidence>
<dbReference type="Proteomes" id="UP000799537">
    <property type="component" value="Unassembled WGS sequence"/>
</dbReference>
<sequence>MAKVLSPTLAHATPVDVVKSAFSVAEIEFSNSPQSKTQNKTSVSKTPNVASTDDSIDLNATHLISSPYPDFENQLRLDHLDVPNQLLAFALTALKPIRDDYATAPYLESFNWPEVFALLRSLSKRVGYEWKKQDFYVVIFRSKLQANIDRDRLGLLDQMSHQEACASGGLLKYWFGSPDEERQNLATCLWRNHGDAVAGGGGPWHKQARAAARVMYDRITFHTHKLIIEDGAETWQLEAFSSK</sequence>
<dbReference type="RefSeq" id="XP_033663332.1">
    <property type="nucleotide sequence ID" value="XM_033813852.1"/>
</dbReference>
<accession>A0A6A6C6D9</accession>
<dbReference type="EMBL" id="ML993613">
    <property type="protein sequence ID" value="KAF2162443.1"/>
    <property type="molecule type" value="Genomic_DNA"/>
</dbReference>
<dbReference type="GeneID" id="54567124"/>
<evidence type="ECO:0000313" key="1">
    <source>
        <dbReference type="EMBL" id="KAF2162443.1"/>
    </source>
</evidence>
<organism evidence="1 2">
    <name type="scientific">Zasmidium cellare ATCC 36951</name>
    <dbReference type="NCBI Taxonomy" id="1080233"/>
    <lineage>
        <taxon>Eukaryota</taxon>
        <taxon>Fungi</taxon>
        <taxon>Dikarya</taxon>
        <taxon>Ascomycota</taxon>
        <taxon>Pezizomycotina</taxon>
        <taxon>Dothideomycetes</taxon>
        <taxon>Dothideomycetidae</taxon>
        <taxon>Mycosphaerellales</taxon>
        <taxon>Mycosphaerellaceae</taxon>
        <taxon>Zasmidium</taxon>
    </lineage>
</organism>
<proteinExistence type="predicted"/>
<reference evidence="1" key="1">
    <citation type="journal article" date="2020" name="Stud. Mycol.">
        <title>101 Dothideomycetes genomes: a test case for predicting lifestyles and emergence of pathogens.</title>
        <authorList>
            <person name="Haridas S."/>
            <person name="Albert R."/>
            <person name="Binder M."/>
            <person name="Bloem J."/>
            <person name="Labutti K."/>
            <person name="Salamov A."/>
            <person name="Andreopoulos B."/>
            <person name="Baker S."/>
            <person name="Barry K."/>
            <person name="Bills G."/>
            <person name="Bluhm B."/>
            <person name="Cannon C."/>
            <person name="Castanera R."/>
            <person name="Culley D."/>
            <person name="Daum C."/>
            <person name="Ezra D."/>
            <person name="Gonzalez J."/>
            <person name="Henrissat B."/>
            <person name="Kuo A."/>
            <person name="Liang C."/>
            <person name="Lipzen A."/>
            <person name="Lutzoni F."/>
            <person name="Magnuson J."/>
            <person name="Mondo S."/>
            <person name="Nolan M."/>
            <person name="Ohm R."/>
            <person name="Pangilinan J."/>
            <person name="Park H.-J."/>
            <person name="Ramirez L."/>
            <person name="Alfaro M."/>
            <person name="Sun H."/>
            <person name="Tritt A."/>
            <person name="Yoshinaga Y."/>
            <person name="Zwiers L.-H."/>
            <person name="Turgeon B."/>
            <person name="Goodwin S."/>
            <person name="Spatafora J."/>
            <person name="Crous P."/>
            <person name="Grigoriev I."/>
        </authorList>
    </citation>
    <scope>NUCLEOTIDE SEQUENCE</scope>
    <source>
        <strain evidence="1">ATCC 36951</strain>
    </source>
</reference>
<gene>
    <name evidence="1" type="ORF">M409DRAFT_58212</name>
</gene>
<protein>
    <submittedName>
        <fullName evidence="1">Uncharacterized protein</fullName>
    </submittedName>
</protein>
<dbReference type="AlphaFoldDB" id="A0A6A6C6D9"/>
<dbReference type="PANTHER" id="PTHR36986">
    <property type="entry name" value="UPF0643 PROTEIN PB2B2.08"/>
    <property type="match status" value="1"/>
</dbReference>